<proteinExistence type="predicted"/>
<keyword evidence="2" id="KW-1185">Reference proteome</keyword>
<evidence type="ECO:0000313" key="2">
    <source>
        <dbReference type="Proteomes" id="UP001283361"/>
    </source>
</evidence>
<dbReference type="Proteomes" id="UP001283361">
    <property type="component" value="Unassembled WGS sequence"/>
</dbReference>
<name>A0AAE1D6K4_9GAST</name>
<protein>
    <submittedName>
        <fullName evidence="1">Uncharacterized protein</fullName>
    </submittedName>
</protein>
<dbReference type="AlphaFoldDB" id="A0AAE1D6K4"/>
<organism evidence="1 2">
    <name type="scientific">Elysia crispata</name>
    <name type="common">lettuce slug</name>
    <dbReference type="NCBI Taxonomy" id="231223"/>
    <lineage>
        <taxon>Eukaryota</taxon>
        <taxon>Metazoa</taxon>
        <taxon>Spiralia</taxon>
        <taxon>Lophotrochozoa</taxon>
        <taxon>Mollusca</taxon>
        <taxon>Gastropoda</taxon>
        <taxon>Heterobranchia</taxon>
        <taxon>Euthyneura</taxon>
        <taxon>Panpulmonata</taxon>
        <taxon>Sacoglossa</taxon>
        <taxon>Placobranchoidea</taxon>
        <taxon>Plakobranchidae</taxon>
        <taxon>Elysia</taxon>
    </lineage>
</organism>
<reference evidence="1" key="1">
    <citation type="journal article" date="2023" name="G3 (Bethesda)">
        <title>A reference genome for the long-term kleptoplast-retaining sea slug Elysia crispata morphotype clarki.</title>
        <authorList>
            <person name="Eastman K.E."/>
            <person name="Pendleton A.L."/>
            <person name="Shaikh M.A."/>
            <person name="Suttiyut T."/>
            <person name="Ogas R."/>
            <person name="Tomko P."/>
            <person name="Gavelis G."/>
            <person name="Widhalm J.R."/>
            <person name="Wisecaver J.H."/>
        </authorList>
    </citation>
    <scope>NUCLEOTIDE SEQUENCE</scope>
    <source>
        <strain evidence="1">ECLA1</strain>
    </source>
</reference>
<evidence type="ECO:0000313" key="1">
    <source>
        <dbReference type="EMBL" id="KAK3758308.1"/>
    </source>
</evidence>
<sequence length="128" mass="14784">MPGRKEAKIENDPEKYEKLNKLREKECIKAREEGLSEKCKELQEMHRKKSNKIYEGIRELSNSKTKSPFGGGIASKDGKILFETKEIKKRWSEYTAELFEDNGPTKPEPPYLDGPRILESEVAEAIRI</sequence>
<comment type="caution">
    <text evidence="1">The sequence shown here is derived from an EMBL/GenBank/DDBJ whole genome shotgun (WGS) entry which is preliminary data.</text>
</comment>
<accession>A0AAE1D6K4</accession>
<dbReference type="EMBL" id="JAWDGP010005274">
    <property type="protein sequence ID" value="KAK3758308.1"/>
    <property type="molecule type" value="Genomic_DNA"/>
</dbReference>
<gene>
    <name evidence="1" type="ORF">RRG08_004129</name>
</gene>